<sequence length="326" mass="35972">MTSVQTYYEQAEVSNWLDAIYGDNGSIDPRTLEVHQVMTTDHDTHNDTCHHDQTSLSEQEPSPPLPRSSFDLQALGPLKLEHEPPFPRFLSMAGLRELYNRIGQPDRMPTLADFCNEEADSVSLTTTATDSEYENCFLPFCGALPQPSGGSPAATYTASSLSASASTNHEPQWLPLLVARVVSSKARKACQALKKKLGADPGYVLPSRNITRKLSQRHIKCRVIERVGRLAYRLQLPPELAGAHPVVSVQHLERAPAEGHMTSTEPPSTHDPRFPDDTDLLEDEEAYTSCIKLEALNEVREKLGKPYARTPHVALLSPLTASMSPP</sequence>
<dbReference type="KEGG" id="pcs:N7525_002960"/>
<feature type="region of interest" description="Disordered" evidence="1">
    <location>
        <begin position="42"/>
        <end position="67"/>
    </location>
</feature>
<feature type="compositionally biased region" description="Basic and acidic residues" evidence="1">
    <location>
        <begin position="42"/>
        <end position="53"/>
    </location>
</feature>
<feature type="region of interest" description="Disordered" evidence="1">
    <location>
        <begin position="256"/>
        <end position="275"/>
    </location>
</feature>
<dbReference type="BioCyc" id="PCHR:PC13G12100-MONOMER"/>
<dbReference type="OMA" id="YENCFLP"/>
<evidence type="ECO:0000259" key="2">
    <source>
        <dbReference type="Pfam" id="PF24626"/>
    </source>
</evidence>
<feature type="domain" description="Tf2-1-like SH3-like" evidence="2">
    <location>
        <begin position="211"/>
        <end position="254"/>
    </location>
</feature>
<dbReference type="InterPro" id="IPR056924">
    <property type="entry name" value="SH3_Tf2-1"/>
</dbReference>
<gene>
    <name evidence="3" type="ORF">Pc13g12100</name>
    <name evidence="3" type="ORF">PCH_Pc13g12100</name>
</gene>
<evidence type="ECO:0000256" key="1">
    <source>
        <dbReference type="SAM" id="MobiDB-lite"/>
    </source>
</evidence>
<reference evidence="3 4" key="1">
    <citation type="journal article" date="2008" name="Nat. Biotechnol.">
        <title>Genome sequencing and analysis of the filamentous fungus Penicillium chrysogenum.</title>
        <authorList>
            <person name="van den Berg M.A."/>
            <person name="Albang R."/>
            <person name="Albermann K."/>
            <person name="Badger J.H."/>
            <person name="Daran J.-M."/>
            <person name="Driessen A.J.M."/>
            <person name="Garcia-Estrada C."/>
            <person name="Fedorova N.D."/>
            <person name="Harris D.M."/>
            <person name="Heijne W.H.M."/>
            <person name="Joardar V.S."/>
            <person name="Kiel J.A.K.W."/>
            <person name="Kovalchuk A."/>
            <person name="Martin J.F."/>
            <person name="Nierman W.C."/>
            <person name="Nijland J.G."/>
            <person name="Pronk J.T."/>
            <person name="Roubos J.A."/>
            <person name="van der Klei I.J."/>
            <person name="van Peij N.N.M.E."/>
            <person name="Veenhuis M."/>
            <person name="von Doehren H."/>
            <person name="Wagner C."/>
            <person name="Wortman J.R."/>
            <person name="Bovenberg R.A.L."/>
        </authorList>
    </citation>
    <scope>NUCLEOTIDE SEQUENCE [LARGE SCALE GENOMIC DNA]</scope>
    <source>
        <strain evidence="4">ATCC 28089 / DSM 1075 / NRRL 1951 / Wisconsin 54-1255</strain>
    </source>
</reference>
<dbReference type="HOGENOM" id="CLU_852859_0_0_1"/>
<name>B6H582_PENRW</name>
<protein>
    <submittedName>
        <fullName evidence="3">Pc13g12100 protein</fullName>
    </submittedName>
</protein>
<proteinExistence type="predicted"/>
<dbReference type="AlphaFoldDB" id="B6H582"/>
<evidence type="ECO:0000313" key="3">
    <source>
        <dbReference type="EMBL" id="CAP92279.1"/>
    </source>
</evidence>
<dbReference type="EMBL" id="AM920428">
    <property type="protein sequence ID" value="CAP92279.1"/>
    <property type="molecule type" value="Genomic_DNA"/>
</dbReference>
<dbReference type="OrthoDB" id="4366889at2759"/>
<accession>B6H582</accession>
<organism evidence="3 4">
    <name type="scientific">Penicillium rubens (strain ATCC 28089 / DSM 1075 / NRRL 1951 / Wisconsin 54-1255)</name>
    <name type="common">Penicillium chrysogenum</name>
    <dbReference type="NCBI Taxonomy" id="500485"/>
    <lineage>
        <taxon>Eukaryota</taxon>
        <taxon>Fungi</taxon>
        <taxon>Dikarya</taxon>
        <taxon>Ascomycota</taxon>
        <taxon>Pezizomycotina</taxon>
        <taxon>Eurotiomycetes</taxon>
        <taxon>Eurotiomycetidae</taxon>
        <taxon>Eurotiales</taxon>
        <taxon>Aspergillaceae</taxon>
        <taxon>Penicillium</taxon>
        <taxon>Penicillium chrysogenum species complex</taxon>
    </lineage>
</organism>
<keyword evidence="4" id="KW-1185">Reference proteome</keyword>
<dbReference type="Pfam" id="PF24626">
    <property type="entry name" value="SH3_Tf2-1"/>
    <property type="match status" value="1"/>
</dbReference>
<dbReference type="VEuPathDB" id="FungiDB:PCH_Pc13g12100"/>
<dbReference type="GeneID" id="8307489"/>
<evidence type="ECO:0000313" key="4">
    <source>
        <dbReference type="Proteomes" id="UP000000724"/>
    </source>
</evidence>
<dbReference type="Proteomes" id="UP000000724">
    <property type="component" value="Contig Pc00c13"/>
</dbReference>